<feature type="domain" description="Soluble ligand binding" evidence="3">
    <location>
        <begin position="131"/>
        <end position="185"/>
    </location>
</feature>
<dbReference type="InterPro" id="IPR051675">
    <property type="entry name" value="Endo/Exo/Phosphatase_dom_1"/>
</dbReference>
<keyword evidence="2" id="KW-0472">Membrane</keyword>
<dbReference type="InterPro" id="IPR019554">
    <property type="entry name" value="Soluble_ligand-bd"/>
</dbReference>
<keyword evidence="2" id="KW-0812">Transmembrane</keyword>
<dbReference type="Pfam" id="PF10531">
    <property type="entry name" value="SLBB"/>
    <property type="match status" value="1"/>
</dbReference>
<dbReference type="Gene3D" id="3.10.560.10">
    <property type="entry name" value="Outer membrane lipoprotein wza domain like"/>
    <property type="match status" value="1"/>
</dbReference>
<evidence type="ECO:0000256" key="1">
    <source>
        <dbReference type="SAM" id="MobiDB-lite"/>
    </source>
</evidence>
<evidence type="ECO:0000313" key="4">
    <source>
        <dbReference type="EMBL" id="AZQ71539.1"/>
    </source>
</evidence>
<feature type="transmembrane region" description="Helical" evidence="2">
    <location>
        <begin position="71"/>
        <end position="90"/>
    </location>
</feature>
<dbReference type="GO" id="GO:0003677">
    <property type="term" value="F:DNA binding"/>
    <property type="evidence" value="ECO:0007669"/>
    <property type="project" value="UniProtKB-KW"/>
</dbReference>
<dbReference type="GO" id="GO:0015627">
    <property type="term" value="C:type II protein secretion system complex"/>
    <property type="evidence" value="ECO:0007669"/>
    <property type="project" value="TreeGrafter"/>
</dbReference>
<feature type="region of interest" description="Disordered" evidence="1">
    <location>
        <begin position="102"/>
        <end position="128"/>
    </location>
</feature>
<feature type="compositionally biased region" description="Low complexity" evidence="1">
    <location>
        <begin position="104"/>
        <end position="115"/>
    </location>
</feature>
<dbReference type="Gene3D" id="1.10.150.320">
    <property type="entry name" value="Photosystem II 12 kDa extrinsic protein"/>
    <property type="match status" value="1"/>
</dbReference>
<dbReference type="SUPFAM" id="SSF47781">
    <property type="entry name" value="RuvA domain 2-like"/>
    <property type="match status" value="1"/>
</dbReference>
<dbReference type="EMBL" id="CP034587">
    <property type="protein sequence ID" value="AZQ71539.1"/>
    <property type="molecule type" value="Genomic_DNA"/>
</dbReference>
<dbReference type="GO" id="GO:0015628">
    <property type="term" value="P:protein secretion by the type II secretion system"/>
    <property type="evidence" value="ECO:0007669"/>
    <property type="project" value="TreeGrafter"/>
</dbReference>
<keyword evidence="4" id="KW-0238">DNA-binding</keyword>
<proteinExistence type="predicted"/>
<protein>
    <submittedName>
        <fullName evidence="4">ComEA family DNA-binding protein</fullName>
    </submittedName>
</protein>
<sequence length="276" mass="27653">MTSFAPSPTRTVTTLDLGLGSLRDRAAADPGVGSGAARPRGRLGLSGVMAALGDRLPLWVRLRCGIAPRTLAALTAVLVAAVALGAYHFWAGRPRTVRAPAREGPVAASPPVGAVPGPPAPGPSPSARSLVVDVTGKVRRPGVQRLPPGSRVEDALEAAGGARPGVDTAGLNRARVLMDGELIVVGAGPAPGGPAPGVPASAPGAAAGLTGAAGPVSLNSATLEQLDALPGVGPVLAQHILEYRTQHGGFRSVSDLRHVNGIGARRFTDLKPLVQP</sequence>
<evidence type="ECO:0000256" key="2">
    <source>
        <dbReference type="SAM" id="Phobius"/>
    </source>
</evidence>
<dbReference type="OrthoDB" id="9758724at2"/>
<evidence type="ECO:0000259" key="3">
    <source>
        <dbReference type="Pfam" id="PF10531"/>
    </source>
</evidence>
<dbReference type="Pfam" id="PF12836">
    <property type="entry name" value="HHH_3"/>
    <property type="match status" value="1"/>
</dbReference>
<dbReference type="RefSeq" id="WP_126914095.1">
    <property type="nucleotide sequence ID" value="NZ_CP034587.1"/>
</dbReference>
<accession>A0A3S9PGQ0</accession>
<dbReference type="PANTHER" id="PTHR21180">
    <property type="entry name" value="ENDONUCLEASE/EXONUCLEASE/PHOSPHATASE FAMILY DOMAIN-CONTAINING PROTEIN 1"/>
    <property type="match status" value="1"/>
</dbReference>
<reference evidence="4 5" key="1">
    <citation type="submission" date="2018-12" db="EMBL/GenBank/DDBJ databases">
        <title>The whole draft genome of Streptomyce luteoverticillatus CGMCC 15060.</title>
        <authorList>
            <person name="Feng Z."/>
            <person name="Chen G."/>
            <person name="Zhang J."/>
            <person name="Zhu H."/>
            <person name="Yu X."/>
            <person name="Zhang W."/>
            <person name="Zhang X."/>
        </authorList>
    </citation>
    <scope>NUCLEOTIDE SEQUENCE [LARGE SCALE GENOMIC DNA]</scope>
    <source>
        <strain evidence="4 5">CGMCC 15060</strain>
    </source>
</reference>
<dbReference type="InterPro" id="IPR010994">
    <property type="entry name" value="RuvA_2-like"/>
</dbReference>
<name>A0A3S9PGQ0_STRLT</name>
<dbReference type="AlphaFoldDB" id="A0A3S9PGQ0"/>
<gene>
    <name evidence="4" type="ORF">EKH77_10225</name>
</gene>
<keyword evidence="2" id="KW-1133">Transmembrane helix</keyword>
<keyword evidence="5" id="KW-1185">Reference proteome</keyword>
<dbReference type="PANTHER" id="PTHR21180:SF32">
    <property type="entry name" value="ENDONUCLEASE_EXONUCLEASE_PHOSPHATASE FAMILY DOMAIN-CONTAINING PROTEIN 1"/>
    <property type="match status" value="1"/>
</dbReference>
<organism evidence="4 5">
    <name type="scientific">Streptomyces luteoverticillatus</name>
    <name type="common">Streptoverticillium luteoverticillatus</name>
    <dbReference type="NCBI Taxonomy" id="66425"/>
    <lineage>
        <taxon>Bacteria</taxon>
        <taxon>Bacillati</taxon>
        <taxon>Actinomycetota</taxon>
        <taxon>Actinomycetes</taxon>
        <taxon>Kitasatosporales</taxon>
        <taxon>Streptomycetaceae</taxon>
        <taxon>Streptomyces</taxon>
    </lineage>
</organism>
<evidence type="ECO:0000313" key="5">
    <source>
        <dbReference type="Proteomes" id="UP000267900"/>
    </source>
</evidence>
<dbReference type="Proteomes" id="UP000267900">
    <property type="component" value="Chromosome"/>
</dbReference>